<name>A0ACC0YQ95_9ROSI</name>
<organism evidence="1 2">
    <name type="scientific">Pistacia integerrima</name>
    <dbReference type="NCBI Taxonomy" id="434235"/>
    <lineage>
        <taxon>Eukaryota</taxon>
        <taxon>Viridiplantae</taxon>
        <taxon>Streptophyta</taxon>
        <taxon>Embryophyta</taxon>
        <taxon>Tracheophyta</taxon>
        <taxon>Spermatophyta</taxon>
        <taxon>Magnoliopsida</taxon>
        <taxon>eudicotyledons</taxon>
        <taxon>Gunneridae</taxon>
        <taxon>Pentapetalae</taxon>
        <taxon>rosids</taxon>
        <taxon>malvids</taxon>
        <taxon>Sapindales</taxon>
        <taxon>Anacardiaceae</taxon>
        <taxon>Pistacia</taxon>
    </lineage>
</organism>
<comment type="caution">
    <text evidence="1">The sequence shown here is derived from an EMBL/GenBank/DDBJ whole genome shotgun (WGS) entry which is preliminary data.</text>
</comment>
<keyword evidence="2" id="KW-1185">Reference proteome</keyword>
<protein>
    <submittedName>
        <fullName evidence="1">Uncharacterized protein</fullName>
    </submittedName>
</protein>
<accession>A0ACC0YQ95</accession>
<sequence>MTRKSLGECAYFKFFLYFHRKDSSQRRQHNSDDEHVKGSDMYHIEYLYWHYMPSN</sequence>
<dbReference type="Proteomes" id="UP001163603">
    <property type="component" value="Chromosome 5"/>
</dbReference>
<evidence type="ECO:0000313" key="2">
    <source>
        <dbReference type="Proteomes" id="UP001163603"/>
    </source>
</evidence>
<reference evidence="2" key="1">
    <citation type="journal article" date="2023" name="G3 (Bethesda)">
        <title>Genome assembly and association tests identify interacting loci associated with vigor, precocity, and sex in interspecific pistachio rootstocks.</title>
        <authorList>
            <person name="Palmer W."/>
            <person name="Jacygrad E."/>
            <person name="Sagayaradj S."/>
            <person name="Cavanaugh K."/>
            <person name="Han R."/>
            <person name="Bertier L."/>
            <person name="Beede B."/>
            <person name="Kafkas S."/>
            <person name="Golino D."/>
            <person name="Preece J."/>
            <person name="Michelmore R."/>
        </authorList>
    </citation>
    <scope>NUCLEOTIDE SEQUENCE [LARGE SCALE GENOMIC DNA]</scope>
</reference>
<proteinExistence type="predicted"/>
<dbReference type="EMBL" id="CM047740">
    <property type="protein sequence ID" value="KAJ0039599.1"/>
    <property type="molecule type" value="Genomic_DNA"/>
</dbReference>
<evidence type="ECO:0000313" key="1">
    <source>
        <dbReference type="EMBL" id="KAJ0039599.1"/>
    </source>
</evidence>
<gene>
    <name evidence="1" type="ORF">Pint_27475</name>
</gene>